<feature type="disulfide bond" evidence="9">
    <location>
        <begin position="139"/>
        <end position="157"/>
    </location>
</feature>
<dbReference type="Gene3D" id="2.10.50.10">
    <property type="entry name" value="Tumor Necrosis Factor Receptor, subunit A, domain 2"/>
    <property type="match status" value="3"/>
</dbReference>
<dbReference type="InterPro" id="IPR000488">
    <property type="entry name" value="Death_dom"/>
</dbReference>
<evidence type="ECO:0000256" key="6">
    <source>
        <dbReference type="ARBA" id="ARBA00023157"/>
    </source>
</evidence>
<keyword evidence="15" id="KW-1185">Reference proteome</keyword>
<dbReference type="GO" id="GO:0045569">
    <property type="term" value="F:TRAIL binding"/>
    <property type="evidence" value="ECO:0007669"/>
    <property type="project" value="InterPro"/>
</dbReference>
<dbReference type="GO" id="GO:0009986">
    <property type="term" value="C:cell surface"/>
    <property type="evidence" value="ECO:0007669"/>
    <property type="project" value="TreeGrafter"/>
</dbReference>
<keyword evidence="4" id="KW-0677">Repeat</keyword>
<accession>G1PBK4</accession>
<evidence type="ECO:0000256" key="2">
    <source>
        <dbReference type="ARBA" id="ARBA00022703"/>
    </source>
</evidence>
<dbReference type="PRINTS" id="PR01956">
    <property type="entry name" value="TNFACTORR10"/>
</dbReference>
<dbReference type="GO" id="GO:0043065">
    <property type="term" value="P:positive regulation of apoptotic process"/>
    <property type="evidence" value="ECO:0007669"/>
    <property type="project" value="TreeGrafter"/>
</dbReference>
<dbReference type="SUPFAM" id="SSF47986">
    <property type="entry name" value="DEATH domain"/>
    <property type="match status" value="1"/>
</dbReference>
<dbReference type="SUPFAM" id="SSF57586">
    <property type="entry name" value="TNF receptor-like"/>
    <property type="match status" value="3"/>
</dbReference>
<dbReference type="Proteomes" id="UP000001074">
    <property type="component" value="Unassembled WGS sequence"/>
</dbReference>
<evidence type="ECO:0000256" key="5">
    <source>
        <dbReference type="ARBA" id="ARBA00023136"/>
    </source>
</evidence>
<dbReference type="SMART" id="SM00208">
    <property type="entry name" value="TNFR"/>
    <property type="match status" value="2"/>
</dbReference>
<keyword evidence="6 9" id="KW-1015">Disulfide bond</keyword>
<keyword evidence="3" id="KW-0732">Signal</keyword>
<keyword evidence="2" id="KW-0053">Apoptosis</keyword>
<evidence type="ECO:0008006" key="16">
    <source>
        <dbReference type="Google" id="ProtNLM"/>
    </source>
</evidence>
<dbReference type="GO" id="GO:0036462">
    <property type="term" value="P:TRAIL-activated apoptotic signaling pathway"/>
    <property type="evidence" value="ECO:0007669"/>
    <property type="project" value="TreeGrafter"/>
</dbReference>
<dbReference type="AlphaFoldDB" id="G1PBK4"/>
<keyword evidence="11" id="KW-0812">Transmembrane</keyword>
<dbReference type="InterPro" id="IPR034024">
    <property type="entry name" value="TNFRSF10_N"/>
</dbReference>
<reference evidence="14" key="2">
    <citation type="submission" date="2025-08" db="UniProtKB">
        <authorList>
            <consortium name="Ensembl"/>
        </authorList>
    </citation>
    <scope>IDENTIFICATION</scope>
</reference>
<dbReference type="CDD" id="cd10580">
    <property type="entry name" value="TNFRSF10"/>
    <property type="match status" value="1"/>
</dbReference>
<evidence type="ECO:0000256" key="9">
    <source>
        <dbReference type="PROSITE-ProRule" id="PRU00206"/>
    </source>
</evidence>
<feature type="repeat" description="TNFR-Cys" evidence="9">
    <location>
        <begin position="117"/>
        <end position="157"/>
    </location>
</feature>
<dbReference type="Pfam" id="PF00020">
    <property type="entry name" value="TNFR_c6"/>
    <property type="match status" value="2"/>
</dbReference>
<keyword evidence="8" id="KW-0325">Glycoprotein</keyword>
<evidence type="ECO:0000256" key="7">
    <source>
        <dbReference type="ARBA" id="ARBA00023170"/>
    </source>
</evidence>
<dbReference type="InterPro" id="IPR034029">
    <property type="entry name" value="TNFRSF10A/B_death"/>
</dbReference>
<dbReference type="InterPro" id="IPR001368">
    <property type="entry name" value="TNFR/NGFR_Cys_rich_reg"/>
</dbReference>
<dbReference type="PANTHER" id="PTHR46330">
    <property type="entry name" value="TUMOR NECROSIS FACTOR RECEPTOR SUPERFAMILY MEMBER 10B"/>
    <property type="match status" value="1"/>
</dbReference>
<reference evidence="14" key="3">
    <citation type="submission" date="2025-09" db="UniProtKB">
        <authorList>
            <consortium name="Ensembl"/>
        </authorList>
    </citation>
    <scope>IDENTIFICATION</scope>
</reference>
<dbReference type="InParanoid" id="G1PBK4"/>
<feature type="region of interest" description="Disordered" evidence="10">
    <location>
        <begin position="166"/>
        <end position="185"/>
    </location>
</feature>
<feature type="domain" description="Death" evidence="12">
    <location>
        <begin position="340"/>
        <end position="409"/>
    </location>
</feature>
<dbReference type="EMBL" id="AAPE02041517">
    <property type="status" value="NOT_ANNOTATED_CDS"/>
    <property type="molecule type" value="Genomic_DNA"/>
</dbReference>
<dbReference type="FunFam" id="2.10.50.10:FF:000004">
    <property type="entry name" value="Tumor necrosis factor receptor superfamily member 6"/>
    <property type="match status" value="1"/>
</dbReference>
<dbReference type="Pfam" id="PF00531">
    <property type="entry name" value="Death"/>
    <property type="match status" value="1"/>
</dbReference>
<dbReference type="InterPro" id="IPR020465">
    <property type="entry name" value="TNFR_10"/>
</dbReference>
<dbReference type="SMART" id="SM00005">
    <property type="entry name" value="DEATH"/>
    <property type="match status" value="1"/>
</dbReference>
<evidence type="ECO:0000313" key="15">
    <source>
        <dbReference type="Proteomes" id="UP000001074"/>
    </source>
</evidence>
<evidence type="ECO:0000256" key="8">
    <source>
        <dbReference type="ARBA" id="ARBA00023180"/>
    </source>
</evidence>
<dbReference type="GeneTree" id="ENSGT00940000162957"/>
<organism evidence="14 15">
    <name type="scientific">Myotis lucifugus</name>
    <name type="common">Little brown bat</name>
    <dbReference type="NCBI Taxonomy" id="59463"/>
    <lineage>
        <taxon>Eukaryota</taxon>
        <taxon>Metazoa</taxon>
        <taxon>Chordata</taxon>
        <taxon>Craniata</taxon>
        <taxon>Vertebrata</taxon>
        <taxon>Euteleostomi</taxon>
        <taxon>Mammalia</taxon>
        <taxon>Eutheria</taxon>
        <taxon>Laurasiatheria</taxon>
        <taxon>Chiroptera</taxon>
        <taxon>Yangochiroptera</taxon>
        <taxon>Vespertilionidae</taxon>
        <taxon>Myotis</taxon>
    </lineage>
</organism>
<dbReference type="GO" id="GO:0004888">
    <property type="term" value="F:transmembrane signaling receptor activity"/>
    <property type="evidence" value="ECO:0007669"/>
    <property type="project" value="UniProtKB-ARBA"/>
</dbReference>
<dbReference type="STRING" id="59463.ENSMLUP00000007747"/>
<keyword evidence="7" id="KW-0675">Receptor</keyword>
<dbReference type="PANTHER" id="PTHR46330:SF1">
    <property type="entry name" value="TUMOR NECROSIS FACTOR RECEPTOR SUPERFAMILY MEMBER 10B"/>
    <property type="match status" value="1"/>
</dbReference>
<dbReference type="GO" id="GO:0005886">
    <property type="term" value="C:plasma membrane"/>
    <property type="evidence" value="ECO:0007669"/>
    <property type="project" value="TreeGrafter"/>
</dbReference>
<evidence type="ECO:0000256" key="3">
    <source>
        <dbReference type="ARBA" id="ARBA00022729"/>
    </source>
</evidence>
<evidence type="ECO:0000259" key="13">
    <source>
        <dbReference type="PROSITE" id="PS50050"/>
    </source>
</evidence>
<comment type="subcellular location">
    <subcellularLocation>
        <location evidence="1">Membrane</location>
    </subcellularLocation>
</comment>
<evidence type="ECO:0000256" key="11">
    <source>
        <dbReference type="SAM" id="Phobius"/>
    </source>
</evidence>
<dbReference type="Gene3D" id="1.10.533.10">
    <property type="entry name" value="Death Domain, Fas"/>
    <property type="match status" value="1"/>
</dbReference>
<dbReference type="HOGENOM" id="CLU_038161_1_0_1"/>
<dbReference type="PROSITE" id="PS50050">
    <property type="entry name" value="TNFR_NGFR_2"/>
    <property type="match status" value="2"/>
</dbReference>
<feature type="disulfide bond" evidence="9">
    <location>
        <begin position="98"/>
        <end position="116"/>
    </location>
</feature>
<dbReference type="InterPro" id="IPR011029">
    <property type="entry name" value="DEATH-like_dom_sf"/>
</dbReference>
<sequence>GDENVRGVRGGRRVRKPLMPIPALSPQIPGASRPITEPDRIHQQPAAPQGLLASLPEKGCPPGSYLSEHSGVCTPCTEKEGFTRSPNRLSSCLPCSNCPADKVQIAACTRTSDTQCQCKEGWYQDKDSPEYCQPCSPRCPNGKVKARDCGPFNDLECVDQESGIQAHGEAPVPGEPVTTSLDAPTAPSLSSGTPWWVILLACIFGLGVLALLVTFVYCWCRSRNLTGPVASGGEELLSAHNRALAQHQGPGANSKVLDVLSLCQHIPQGVPDWERAQTRPRDPTGVRSMHWASRWHLEGPIGTDESQMRRKLLVPANNENPIETLKECFYEFSRIVPFTRWEPFMGLAGLTENDISIAKAQVLNPRDALYHMLITWVNIKGKAASVNTLLDSLDKLGETKAKEEMQDFLLESGKYIYEVGEAGSAVS</sequence>
<feature type="domain" description="TNFR-Cys" evidence="13">
    <location>
        <begin position="75"/>
        <end position="116"/>
    </location>
</feature>
<dbReference type="PROSITE" id="PS50017">
    <property type="entry name" value="DEATH_DOMAIN"/>
    <property type="match status" value="1"/>
</dbReference>
<feature type="repeat" description="TNFR-Cys" evidence="9">
    <location>
        <begin position="75"/>
        <end position="116"/>
    </location>
</feature>
<dbReference type="OMA" id="ENQQYPH"/>
<dbReference type="eggNOG" id="ENOG502RBEC">
    <property type="taxonomic scope" value="Eukaryota"/>
</dbReference>
<dbReference type="CDD" id="cd08315">
    <property type="entry name" value="Death_TRAILR_DR4_DR5"/>
    <property type="match status" value="1"/>
</dbReference>
<keyword evidence="5 11" id="KW-0472">Membrane</keyword>
<feature type="domain" description="TNFR-Cys" evidence="13">
    <location>
        <begin position="117"/>
        <end position="157"/>
    </location>
</feature>
<dbReference type="InterPro" id="IPR052491">
    <property type="entry name" value="TNFRSF10"/>
</dbReference>
<comment type="caution">
    <text evidence="9">Lacks conserved residue(s) required for the propagation of feature annotation.</text>
</comment>
<feature type="transmembrane region" description="Helical" evidence="11">
    <location>
        <begin position="195"/>
        <end position="219"/>
    </location>
</feature>
<evidence type="ECO:0000256" key="1">
    <source>
        <dbReference type="ARBA" id="ARBA00004370"/>
    </source>
</evidence>
<evidence type="ECO:0000256" key="10">
    <source>
        <dbReference type="SAM" id="MobiDB-lite"/>
    </source>
</evidence>
<evidence type="ECO:0000313" key="14">
    <source>
        <dbReference type="Ensembl" id="ENSMLUP00000007747.2"/>
    </source>
</evidence>
<evidence type="ECO:0000256" key="4">
    <source>
        <dbReference type="ARBA" id="ARBA00022737"/>
    </source>
</evidence>
<name>G1PBK4_MYOLU</name>
<keyword evidence="11" id="KW-1133">Transmembrane helix</keyword>
<evidence type="ECO:0000259" key="12">
    <source>
        <dbReference type="PROSITE" id="PS50017"/>
    </source>
</evidence>
<feature type="region of interest" description="Disordered" evidence="10">
    <location>
        <begin position="1"/>
        <end position="38"/>
    </location>
</feature>
<feature type="disulfide bond" evidence="9">
    <location>
        <begin position="95"/>
        <end position="108"/>
    </location>
</feature>
<dbReference type="Ensembl" id="ENSMLUT00000008495.2">
    <property type="protein sequence ID" value="ENSMLUP00000007747.2"/>
    <property type="gene ID" value="ENSMLUG00000008499.2"/>
</dbReference>
<proteinExistence type="predicted"/>
<reference evidence="14 15" key="1">
    <citation type="journal article" date="2011" name="Nature">
        <title>A high-resolution map of human evolutionary constraint using 29 mammals.</title>
        <authorList>
            <person name="Lindblad-Toh K."/>
            <person name="Garber M."/>
            <person name="Zuk O."/>
            <person name="Lin M.F."/>
            <person name="Parker B.J."/>
            <person name="Washietl S."/>
            <person name="Kheradpour P."/>
            <person name="Ernst J."/>
            <person name="Jordan G."/>
            <person name="Mauceli E."/>
            <person name="Ward L.D."/>
            <person name="Lowe C.B."/>
            <person name="Holloway A.K."/>
            <person name="Clamp M."/>
            <person name="Gnerre S."/>
            <person name="Alfoldi J."/>
            <person name="Beal K."/>
            <person name="Chang J."/>
            <person name="Clawson H."/>
            <person name="Cuff J."/>
            <person name="Di Palma F."/>
            <person name="Fitzgerald S."/>
            <person name="Flicek P."/>
            <person name="Guttman M."/>
            <person name="Hubisz M.J."/>
            <person name="Jaffe D.B."/>
            <person name="Jungreis I."/>
            <person name="Kent W.J."/>
            <person name="Kostka D."/>
            <person name="Lara M."/>
            <person name="Martins A.L."/>
            <person name="Massingham T."/>
            <person name="Moltke I."/>
            <person name="Raney B.J."/>
            <person name="Rasmussen M.D."/>
            <person name="Robinson J."/>
            <person name="Stark A."/>
            <person name="Vilella A.J."/>
            <person name="Wen J."/>
            <person name="Xie X."/>
            <person name="Zody M.C."/>
            <person name="Baldwin J."/>
            <person name="Bloom T."/>
            <person name="Chin C.W."/>
            <person name="Heiman D."/>
            <person name="Nicol R."/>
            <person name="Nusbaum C."/>
            <person name="Young S."/>
            <person name="Wilkinson J."/>
            <person name="Worley K.C."/>
            <person name="Kovar C.L."/>
            <person name="Muzny D.M."/>
            <person name="Gibbs R.A."/>
            <person name="Cree A."/>
            <person name="Dihn H.H."/>
            <person name="Fowler G."/>
            <person name="Jhangiani S."/>
            <person name="Joshi V."/>
            <person name="Lee S."/>
            <person name="Lewis L.R."/>
            <person name="Nazareth L.V."/>
            <person name="Okwuonu G."/>
            <person name="Santibanez J."/>
            <person name="Warren W.C."/>
            <person name="Mardis E.R."/>
            <person name="Weinstock G.M."/>
            <person name="Wilson R.K."/>
            <person name="Delehaunty K."/>
            <person name="Dooling D."/>
            <person name="Fronik C."/>
            <person name="Fulton L."/>
            <person name="Fulton B."/>
            <person name="Graves T."/>
            <person name="Minx P."/>
            <person name="Sodergren E."/>
            <person name="Birney E."/>
            <person name="Margulies E.H."/>
            <person name="Herrero J."/>
            <person name="Green E.D."/>
            <person name="Haussler D."/>
            <person name="Siepel A."/>
            <person name="Goldman N."/>
            <person name="Pollard K.S."/>
            <person name="Pedersen J.S."/>
            <person name="Lander E.S."/>
            <person name="Kellis M."/>
        </authorList>
    </citation>
    <scope>NUCLEOTIDE SEQUENCE [LARGE SCALE GENOMIC DNA]</scope>
</reference>
<protein>
    <recommendedName>
        <fullName evidence="16">TNF receptor superfamily member 10b</fullName>
    </recommendedName>
</protein>